<comment type="subunit">
    <text evidence="8">Homotetramer.</text>
</comment>
<dbReference type="NCBIfam" id="NF047420">
    <property type="entry name" value="EF_P_mod_YmfI"/>
    <property type="match status" value="1"/>
</dbReference>
<dbReference type="PANTHER" id="PTHR42879">
    <property type="entry name" value="3-OXOACYL-(ACYL-CARRIER-PROTEIN) REDUCTASE"/>
    <property type="match status" value="1"/>
</dbReference>
<comment type="similarity">
    <text evidence="2 8">Belongs to the short-chain dehydrogenases/reductases (SDR) family.</text>
</comment>
<dbReference type="Pfam" id="PF13561">
    <property type="entry name" value="adh_short_C2"/>
    <property type="match status" value="1"/>
</dbReference>
<gene>
    <name evidence="10" type="primary">fabG</name>
    <name evidence="10" type="ORF">ACFPTR_03960</name>
</gene>
<keyword evidence="6 8" id="KW-0275">Fatty acid biosynthesis</keyword>
<dbReference type="InterPro" id="IPR020904">
    <property type="entry name" value="Sc_DH/Rdtase_CS"/>
</dbReference>
<dbReference type="NCBIfam" id="TIGR01830">
    <property type="entry name" value="3oxo_ACP_reduc"/>
    <property type="match status" value="1"/>
</dbReference>
<evidence type="ECO:0000256" key="1">
    <source>
        <dbReference type="ARBA" id="ARBA00005194"/>
    </source>
</evidence>
<dbReference type="RefSeq" id="WP_270898040.1">
    <property type="nucleotide sequence ID" value="NZ_JBHSPF010000018.1"/>
</dbReference>
<proteinExistence type="inferred from homology"/>
<dbReference type="PRINTS" id="PR00081">
    <property type="entry name" value="GDHRDH"/>
</dbReference>
<sequence>MLQGKKALVTGASRGIGRAIAIEFAKHGADVAINYAGSKEKAEEVASLCQSYGVDAFAIQADVSVEEDVKTMMKEVLNRFERLDVLVNNAGVNRDNLMMRMKEADWDTVMDTNLKGVFHVAKAAMRPMMKQRQGKMINISSVVGVIGNAGQANYSAAKAGVIGLTKSLARELAPRNIQVNALAPGFITTDMTDQLGEEQKESLLAQIPAGKFGEPEDIARAVCFLASEAANYITGQTLHVDGGMVMS</sequence>
<comment type="pathway">
    <text evidence="1 8">Lipid metabolism; fatty acid biosynthesis.</text>
</comment>
<evidence type="ECO:0000256" key="5">
    <source>
        <dbReference type="ARBA" id="ARBA00023002"/>
    </source>
</evidence>
<name>A0ABW0U3J3_9BACI</name>
<dbReference type="PRINTS" id="PR00080">
    <property type="entry name" value="SDRFAMILY"/>
</dbReference>
<dbReference type="GO" id="GO:0004316">
    <property type="term" value="F:3-oxoacyl-[acyl-carrier-protein] reductase (NADPH) activity"/>
    <property type="evidence" value="ECO:0007669"/>
    <property type="project" value="UniProtKB-EC"/>
</dbReference>
<dbReference type="NCBIfam" id="NF005559">
    <property type="entry name" value="PRK07231.1"/>
    <property type="match status" value="1"/>
</dbReference>
<dbReference type="NCBIfam" id="NF004199">
    <property type="entry name" value="PRK05653.1-4"/>
    <property type="match status" value="1"/>
</dbReference>
<evidence type="ECO:0000256" key="7">
    <source>
        <dbReference type="ARBA" id="ARBA00048508"/>
    </source>
</evidence>
<evidence type="ECO:0000256" key="4">
    <source>
        <dbReference type="ARBA" id="ARBA00022832"/>
    </source>
</evidence>
<reference evidence="11" key="1">
    <citation type="journal article" date="2019" name="Int. J. Syst. Evol. Microbiol.">
        <title>The Global Catalogue of Microorganisms (GCM) 10K type strain sequencing project: providing services to taxonomists for standard genome sequencing and annotation.</title>
        <authorList>
            <consortium name="The Broad Institute Genomics Platform"/>
            <consortium name="The Broad Institute Genome Sequencing Center for Infectious Disease"/>
            <person name="Wu L."/>
            <person name="Ma J."/>
        </authorList>
    </citation>
    <scope>NUCLEOTIDE SEQUENCE [LARGE SCALE GENOMIC DNA]</scope>
    <source>
        <strain evidence="11">CGMCC 1.15790</strain>
    </source>
</reference>
<dbReference type="Proteomes" id="UP001596143">
    <property type="component" value="Unassembled WGS sequence"/>
</dbReference>
<evidence type="ECO:0000259" key="9">
    <source>
        <dbReference type="SMART" id="SM00822"/>
    </source>
</evidence>
<organism evidence="10 11">
    <name type="scientific">Aliibacillus thermotolerans</name>
    <dbReference type="NCBI Taxonomy" id="1834418"/>
    <lineage>
        <taxon>Bacteria</taxon>
        <taxon>Bacillati</taxon>
        <taxon>Bacillota</taxon>
        <taxon>Bacilli</taxon>
        <taxon>Bacillales</taxon>
        <taxon>Bacillaceae</taxon>
        <taxon>Aliibacillus</taxon>
    </lineage>
</organism>
<comment type="catalytic activity">
    <reaction evidence="7 8">
        <text>a (3R)-hydroxyacyl-[ACP] + NADP(+) = a 3-oxoacyl-[ACP] + NADPH + H(+)</text>
        <dbReference type="Rhea" id="RHEA:17397"/>
        <dbReference type="Rhea" id="RHEA-COMP:9916"/>
        <dbReference type="Rhea" id="RHEA-COMP:9945"/>
        <dbReference type="ChEBI" id="CHEBI:15378"/>
        <dbReference type="ChEBI" id="CHEBI:57783"/>
        <dbReference type="ChEBI" id="CHEBI:58349"/>
        <dbReference type="ChEBI" id="CHEBI:78776"/>
        <dbReference type="ChEBI" id="CHEBI:78827"/>
        <dbReference type="EC" id="1.1.1.100"/>
    </reaction>
</comment>
<dbReference type="Gene3D" id="3.40.50.720">
    <property type="entry name" value="NAD(P)-binding Rossmann-like Domain"/>
    <property type="match status" value="1"/>
</dbReference>
<dbReference type="NCBIfam" id="NF009466">
    <property type="entry name" value="PRK12826.1-2"/>
    <property type="match status" value="1"/>
</dbReference>
<evidence type="ECO:0000256" key="6">
    <source>
        <dbReference type="ARBA" id="ARBA00023160"/>
    </source>
</evidence>
<dbReference type="SUPFAM" id="SSF51735">
    <property type="entry name" value="NAD(P)-binding Rossmann-fold domains"/>
    <property type="match status" value="1"/>
</dbReference>
<evidence type="ECO:0000313" key="11">
    <source>
        <dbReference type="Proteomes" id="UP001596143"/>
    </source>
</evidence>
<keyword evidence="4 8" id="KW-0276">Fatty acid metabolism</keyword>
<accession>A0ABW0U3J3</accession>
<evidence type="ECO:0000256" key="8">
    <source>
        <dbReference type="RuleBase" id="RU366074"/>
    </source>
</evidence>
<dbReference type="PROSITE" id="PS00061">
    <property type="entry name" value="ADH_SHORT"/>
    <property type="match status" value="1"/>
</dbReference>
<comment type="caution">
    <text evidence="10">The sequence shown here is derived from an EMBL/GenBank/DDBJ whole genome shotgun (WGS) entry which is preliminary data.</text>
</comment>
<keyword evidence="5 8" id="KW-0560">Oxidoreductase</keyword>
<dbReference type="InterPro" id="IPR036291">
    <property type="entry name" value="NAD(P)-bd_dom_sf"/>
</dbReference>
<evidence type="ECO:0000256" key="3">
    <source>
        <dbReference type="ARBA" id="ARBA00012948"/>
    </source>
</evidence>
<keyword evidence="8" id="KW-0444">Lipid biosynthesis</keyword>
<evidence type="ECO:0000313" key="10">
    <source>
        <dbReference type="EMBL" id="MFC5628047.1"/>
    </source>
</evidence>
<protein>
    <recommendedName>
        <fullName evidence="3 8">3-oxoacyl-[acyl-carrier-protein] reductase</fullName>
        <ecNumber evidence="3 8">1.1.1.100</ecNumber>
    </recommendedName>
</protein>
<keyword evidence="8" id="KW-0521">NADP</keyword>
<dbReference type="NCBIfam" id="NF004197">
    <property type="entry name" value="PRK05653.1-1"/>
    <property type="match status" value="1"/>
</dbReference>
<dbReference type="InterPro" id="IPR011284">
    <property type="entry name" value="3oxo_ACP_reduc"/>
</dbReference>
<dbReference type="SMART" id="SM00822">
    <property type="entry name" value="PKS_KR"/>
    <property type="match status" value="1"/>
</dbReference>
<keyword evidence="11" id="KW-1185">Reference proteome</keyword>
<dbReference type="PANTHER" id="PTHR42879:SF2">
    <property type="entry name" value="3-OXOACYL-[ACYL-CARRIER-PROTEIN] REDUCTASE FABG"/>
    <property type="match status" value="1"/>
</dbReference>
<dbReference type="EC" id="1.1.1.100" evidence="3 8"/>
<dbReference type="InterPro" id="IPR057326">
    <property type="entry name" value="KR_dom"/>
</dbReference>
<dbReference type="InterPro" id="IPR050259">
    <property type="entry name" value="SDR"/>
</dbReference>
<comment type="function">
    <text evidence="8">Catalyzes the NADPH-dependent reduction of beta-ketoacyl-ACP substrates to beta-hydroxyacyl-ACP products, the first reductive step in the elongation cycle of fatty acid biosynthesis.</text>
</comment>
<dbReference type="InterPro" id="IPR002347">
    <property type="entry name" value="SDR_fam"/>
</dbReference>
<dbReference type="CDD" id="cd05333">
    <property type="entry name" value="BKR_SDR_c"/>
    <property type="match status" value="1"/>
</dbReference>
<keyword evidence="8" id="KW-0443">Lipid metabolism</keyword>
<feature type="domain" description="Ketoreductase" evidence="9">
    <location>
        <begin position="5"/>
        <end position="185"/>
    </location>
</feature>
<evidence type="ECO:0000256" key="2">
    <source>
        <dbReference type="ARBA" id="ARBA00006484"/>
    </source>
</evidence>
<dbReference type="EMBL" id="JBHSPF010000018">
    <property type="protein sequence ID" value="MFC5628047.1"/>
    <property type="molecule type" value="Genomic_DNA"/>
</dbReference>